<dbReference type="RefSeq" id="WP_381445817.1">
    <property type="nucleotide sequence ID" value="NZ_JBHSNP010000027.1"/>
</dbReference>
<proteinExistence type="predicted"/>
<evidence type="ECO:0000313" key="2">
    <source>
        <dbReference type="EMBL" id="MFC5604251.1"/>
    </source>
</evidence>
<name>A0ABW0TYY1_9BACL</name>
<gene>
    <name evidence="2" type="ORF">ACFPTP_13560</name>
</gene>
<evidence type="ECO:0000313" key="3">
    <source>
        <dbReference type="Proteomes" id="UP001596071"/>
    </source>
</evidence>
<keyword evidence="3" id="KW-1185">Reference proteome</keyword>
<dbReference type="EMBL" id="JBHSNP010000027">
    <property type="protein sequence ID" value="MFC5604251.1"/>
    <property type="molecule type" value="Genomic_DNA"/>
</dbReference>
<evidence type="ECO:0000256" key="1">
    <source>
        <dbReference type="SAM" id="SignalP"/>
    </source>
</evidence>
<reference evidence="3" key="1">
    <citation type="journal article" date="2019" name="Int. J. Syst. Evol. Microbiol.">
        <title>The Global Catalogue of Microorganisms (GCM) 10K type strain sequencing project: providing services to taxonomists for standard genome sequencing and annotation.</title>
        <authorList>
            <consortium name="The Broad Institute Genomics Platform"/>
            <consortium name="The Broad Institute Genome Sequencing Center for Infectious Disease"/>
            <person name="Wu L."/>
            <person name="Ma J."/>
        </authorList>
    </citation>
    <scope>NUCLEOTIDE SEQUENCE [LARGE SCALE GENOMIC DNA]</scope>
    <source>
        <strain evidence="3">KACC 11299</strain>
    </source>
</reference>
<comment type="caution">
    <text evidence="2">The sequence shown here is derived from an EMBL/GenBank/DDBJ whole genome shotgun (WGS) entry which is preliminary data.</text>
</comment>
<feature type="signal peptide" evidence="1">
    <location>
        <begin position="1"/>
        <end position="25"/>
    </location>
</feature>
<organism evidence="2 3">
    <name type="scientific">Sporosarcina koreensis</name>
    <dbReference type="NCBI Taxonomy" id="334735"/>
    <lineage>
        <taxon>Bacteria</taxon>
        <taxon>Bacillati</taxon>
        <taxon>Bacillota</taxon>
        <taxon>Bacilli</taxon>
        <taxon>Bacillales</taxon>
        <taxon>Caryophanaceae</taxon>
        <taxon>Sporosarcina</taxon>
    </lineage>
</organism>
<sequence length="73" mass="7538">MIAIKKIAAILLAGAVVASSGAIFAGVGPAVDLLASFEKEYEKNLFKAESNMLDVAEMPRGTIANALQGQSSK</sequence>
<protein>
    <submittedName>
        <fullName evidence="2">Uncharacterized protein</fullName>
    </submittedName>
</protein>
<accession>A0ABW0TYY1</accession>
<dbReference type="Proteomes" id="UP001596071">
    <property type="component" value="Unassembled WGS sequence"/>
</dbReference>
<keyword evidence="1" id="KW-0732">Signal</keyword>
<feature type="chain" id="PRO_5046714050" evidence="1">
    <location>
        <begin position="26"/>
        <end position="73"/>
    </location>
</feature>